<comment type="caution">
    <text evidence="2">The sequence shown here is derived from an EMBL/GenBank/DDBJ whole genome shotgun (WGS) entry which is preliminary data.</text>
</comment>
<evidence type="ECO:0000313" key="3">
    <source>
        <dbReference type="Proteomes" id="UP001266305"/>
    </source>
</evidence>
<organism evidence="2 3">
    <name type="scientific">Saguinus oedipus</name>
    <name type="common">Cotton-top tamarin</name>
    <name type="synonym">Oedipomidas oedipus</name>
    <dbReference type="NCBI Taxonomy" id="9490"/>
    <lineage>
        <taxon>Eukaryota</taxon>
        <taxon>Metazoa</taxon>
        <taxon>Chordata</taxon>
        <taxon>Craniata</taxon>
        <taxon>Vertebrata</taxon>
        <taxon>Euteleostomi</taxon>
        <taxon>Mammalia</taxon>
        <taxon>Eutheria</taxon>
        <taxon>Euarchontoglires</taxon>
        <taxon>Primates</taxon>
        <taxon>Haplorrhini</taxon>
        <taxon>Platyrrhini</taxon>
        <taxon>Cebidae</taxon>
        <taxon>Callitrichinae</taxon>
        <taxon>Saguinus</taxon>
    </lineage>
</organism>
<gene>
    <name evidence="2" type="ORF">P7K49_017595</name>
</gene>
<feature type="region of interest" description="Disordered" evidence="1">
    <location>
        <begin position="67"/>
        <end position="88"/>
    </location>
</feature>
<reference evidence="2 3" key="1">
    <citation type="submission" date="2023-05" db="EMBL/GenBank/DDBJ databases">
        <title>B98-5 Cell Line De Novo Hybrid Assembly: An Optical Mapping Approach.</title>
        <authorList>
            <person name="Kananen K."/>
            <person name="Auerbach J.A."/>
            <person name="Kautto E."/>
            <person name="Blachly J.S."/>
        </authorList>
    </citation>
    <scope>NUCLEOTIDE SEQUENCE [LARGE SCALE GENOMIC DNA]</scope>
    <source>
        <strain evidence="2">B95-8</strain>
        <tissue evidence="2">Cell line</tissue>
    </source>
</reference>
<proteinExistence type="predicted"/>
<sequence>MVLPPAGCGTDSRCWFLSKPSYETETNVLELIIYDEDSVTEDDICFKFLYDISEVLPGKLLRKTFSQSPQVGGGVPGGPTSSDSRLRKLLFLPPVGRLLG</sequence>
<evidence type="ECO:0008006" key="4">
    <source>
        <dbReference type="Google" id="ProtNLM"/>
    </source>
</evidence>
<evidence type="ECO:0000313" key="2">
    <source>
        <dbReference type="EMBL" id="KAK2103739.1"/>
    </source>
</evidence>
<accession>A0ABQ9V2Z8</accession>
<keyword evidence="3" id="KW-1185">Reference proteome</keyword>
<evidence type="ECO:0000256" key="1">
    <source>
        <dbReference type="SAM" id="MobiDB-lite"/>
    </source>
</evidence>
<name>A0ABQ9V2Z8_SAGOE</name>
<dbReference type="Proteomes" id="UP001266305">
    <property type="component" value="Unassembled WGS sequence"/>
</dbReference>
<protein>
    <recommendedName>
        <fullName evidence="4">C2 domain-containing protein</fullName>
    </recommendedName>
</protein>
<dbReference type="EMBL" id="JASSZA010000008">
    <property type="protein sequence ID" value="KAK2103739.1"/>
    <property type="molecule type" value="Genomic_DNA"/>
</dbReference>